<dbReference type="Gene3D" id="3.30.200.20">
    <property type="entry name" value="Phosphorylase Kinase, domain 1"/>
    <property type="match status" value="1"/>
</dbReference>
<accession>A0A3P7F2I3</accession>
<dbReference type="EMBL" id="UYWW01013147">
    <property type="protein sequence ID" value="VDM23074.1"/>
    <property type="molecule type" value="Genomic_DNA"/>
</dbReference>
<name>A0A3P7F2I3_WUCBA</name>
<evidence type="ECO:0000313" key="2">
    <source>
        <dbReference type="EMBL" id="VDM23074.1"/>
    </source>
</evidence>
<dbReference type="Proteomes" id="UP000270924">
    <property type="component" value="Unassembled WGS sequence"/>
</dbReference>
<feature type="binding site" evidence="1">
    <location>
        <position position="56"/>
    </location>
    <ligand>
        <name>ATP</name>
        <dbReference type="ChEBI" id="CHEBI:30616"/>
    </ligand>
</feature>
<dbReference type="InParanoid" id="A0A3P7F2I3"/>
<proteinExistence type="predicted"/>
<evidence type="ECO:0008006" key="4">
    <source>
        <dbReference type="Google" id="ProtNLM"/>
    </source>
</evidence>
<evidence type="ECO:0000256" key="1">
    <source>
        <dbReference type="PROSITE-ProRule" id="PRU10141"/>
    </source>
</evidence>
<gene>
    <name evidence="2" type="ORF">WBA_LOCUS12807</name>
</gene>
<evidence type="ECO:0000313" key="3">
    <source>
        <dbReference type="Proteomes" id="UP000270924"/>
    </source>
</evidence>
<organism evidence="2 3">
    <name type="scientific">Wuchereria bancrofti</name>
    <dbReference type="NCBI Taxonomy" id="6293"/>
    <lineage>
        <taxon>Eukaryota</taxon>
        <taxon>Metazoa</taxon>
        <taxon>Ecdysozoa</taxon>
        <taxon>Nematoda</taxon>
        <taxon>Chromadorea</taxon>
        <taxon>Rhabditida</taxon>
        <taxon>Spirurina</taxon>
        <taxon>Spiruromorpha</taxon>
        <taxon>Filarioidea</taxon>
        <taxon>Onchocercidae</taxon>
        <taxon>Wuchereria</taxon>
    </lineage>
</organism>
<dbReference type="GO" id="GO:0005524">
    <property type="term" value="F:ATP binding"/>
    <property type="evidence" value="ECO:0007669"/>
    <property type="project" value="UniProtKB-UniRule"/>
</dbReference>
<keyword evidence="3" id="KW-1185">Reference proteome</keyword>
<dbReference type="InterPro" id="IPR017441">
    <property type="entry name" value="Protein_kinase_ATP_BS"/>
</dbReference>
<keyword evidence="1" id="KW-0067">ATP-binding</keyword>
<sequence length="75" mass="8412">MNGRAVKPLSTNFVIFQCCQPYFILNKQVIKLLGKGGFGAVFQVQSSIDNKMYAAKLESYEHSRSFNGLSCLTWS</sequence>
<dbReference type="PROSITE" id="PS00107">
    <property type="entry name" value="PROTEIN_KINASE_ATP"/>
    <property type="match status" value="1"/>
</dbReference>
<keyword evidence="1" id="KW-0547">Nucleotide-binding</keyword>
<reference evidence="2 3" key="1">
    <citation type="submission" date="2018-11" db="EMBL/GenBank/DDBJ databases">
        <authorList>
            <consortium name="Pathogen Informatics"/>
        </authorList>
    </citation>
    <scope>NUCLEOTIDE SEQUENCE [LARGE SCALE GENOMIC DNA]</scope>
</reference>
<protein>
    <recommendedName>
        <fullName evidence="4">Protein kinase domain-containing protein</fullName>
    </recommendedName>
</protein>
<dbReference type="AlphaFoldDB" id="A0A3P7F2I3"/>
<dbReference type="SUPFAM" id="SSF56112">
    <property type="entry name" value="Protein kinase-like (PK-like)"/>
    <property type="match status" value="1"/>
</dbReference>
<dbReference type="InterPro" id="IPR011009">
    <property type="entry name" value="Kinase-like_dom_sf"/>
</dbReference>
<dbReference type="OrthoDB" id="1405469at2759"/>